<dbReference type="PANTHER" id="PTHR44051:SF6">
    <property type="entry name" value="GLUTATHIONE S-TRANSFERASE II"/>
    <property type="match status" value="1"/>
</dbReference>
<dbReference type="InterPro" id="IPR040079">
    <property type="entry name" value="Glutathione_S-Trfase"/>
</dbReference>
<dbReference type="SUPFAM" id="SSF47616">
    <property type="entry name" value="GST C-terminal domain-like"/>
    <property type="match status" value="1"/>
</dbReference>
<name>A0A6G1IUJ7_9PLEO</name>
<feature type="domain" description="GST C-terminal" evidence="3">
    <location>
        <begin position="106"/>
        <end position="227"/>
    </location>
</feature>
<protein>
    <submittedName>
        <fullName evidence="4">Glutathione S-transferase II</fullName>
    </submittedName>
</protein>
<accession>A0A6G1IUJ7</accession>
<feature type="domain" description="GST N-terminal" evidence="2">
    <location>
        <begin position="12"/>
        <end position="100"/>
    </location>
</feature>
<dbReference type="OrthoDB" id="422574at2759"/>
<dbReference type="SFLD" id="SFLDG01151">
    <property type="entry name" value="Main.2:_Nu-like"/>
    <property type="match status" value="1"/>
</dbReference>
<keyword evidence="5" id="KW-1185">Reference proteome</keyword>
<dbReference type="Gene3D" id="3.40.30.10">
    <property type="entry name" value="Glutaredoxin"/>
    <property type="match status" value="1"/>
</dbReference>
<dbReference type="PANTHER" id="PTHR44051">
    <property type="entry name" value="GLUTATHIONE S-TRANSFERASE-RELATED"/>
    <property type="match status" value="1"/>
</dbReference>
<organism evidence="4 5">
    <name type="scientific">Lentithecium fluviatile CBS 122367</name>
    <dbReference type="NCBI Taxonomy" id="1168545"/>
    <lineage>
        <taxon>Eukaryota</taxon>
        <taxon>Fungi</taxon>
        <taxon>Dikarya</taxon>
        <taxon>Ascomycota</taxon>
        <taxon>Pezizomycotina</taxon>
        <taxon>Dothideomycetes</taxon>
        <taxon>Pleosporomycetidae</taxon>
        <taxon>Pleosporales</taxon>
        <taxon>Massarineae</taxon>
        <taxon>Lentitheciaceae</taxon>
        <taxon>Lentithecium</taxon>
    </lineage>
</organism>
<evidence type="ECO:0000259" key="3">
    <source>
        <dbReference type="PROSITE" id="PS50405"/>
    </source>
</evidence>
<dbReference type="InterPro" id="IPR004045">
    <property type="entry name" value="Glutathione_S-Trfase_N"/>
</dbReference>
<dbReference type="SUPFAM" id="SSF52833">
    <property type="entry name" value="Thioredoxin-like"/>
    <property type="match status" value="1"/>
</dbReference>
<dbReference type="AlphaFoldDB" id="A0A6G1IUJ7"/>
<evidence type="ECO:0000313" key="4">
    <source>
        <dbReference type="EMBL" id="KAF2681778.1"/>
    </source>
</evidence>
<dbReference type="Pfam" id="PF00043">
    <property type="entry name" value="GST_C"/>
    <property type="match status" value="1"/>
</dbReference>
<gene>
    <name evidence="4" type="ORF">K458DRAFT_406363</name>
</gene>
<dbReference type="InterPro" id="IPR036249">
    <property type="entry name" value="Thioredoxin-like_sf"/>
</dbReference>
<reference evidence="4" key="1">
    <citation type="journal article" date="2020" name="Stud. Mycol.">
        <title>101 Dothideomycetes genomes: a test case for predicting lifestyles and emergence of pathogens.</title>
        <authorList>
            <person name="Haridas S."/>
            <person name="Albert R."/>
            <person name="Binder M."/>
            <person name="Bloem J."/>
            <person name="Labutti K."/>
            <person name="Salamov A."/>
            <person name="Andreopoulos B."/>
            <person name="Baker S."/>
            <person name="Barry K."/>
            <person name="Bills G."/>
            <person name="Bluhm B."/>
            <person name="Cannon C."/>
            <person name="Castanera R."/>
            <person name="Culley D."/>
            <person name="Daum C."/>
            <person name="Ezra D."/>
            <person name="Gonzalez J."/>
            <person name="Henrissat B."/>
            <person name="Kuo A."/>
            <person name="Liang C."/>
            <person name="Lipzen A."/>
            <person name="Lutzoni F."/>
            <person name="Magnuson J."/>
            <person name="Mondo S."/>
            <person name="Nolan M."/>
            <person name="Ohm R."/>
            <person name="Pangilinan J."/>
            <person name="Park H.-J."/>
            <person name="Ramirez L."/>
            <person name="Alfaro M."/>
            <person name="Sun H."/>
            <person name="Tritt A."/>
            <person name="Yoshinaga Y."/>
            <person name="Zwiers L.-H."/>
            <person name="Turgeon B."/>
            <person name="Goodwin S."/>
            <person name="Spatafora J."/>
            <person name="Crous P."/>
            <person name="Grigoriev I."/>
        </authorList>
    </citation>
    <scope>NUCLEOTIDE SEQUENCE</scope>
    <source>
        <strain evidence="4">CBS 122367</strain>
    </source>
</reference>
<keyword evidence="4" id="KW-0808">Transferase</keyword>
<dbReference type="InterPro" id="IPR036282">
    <property type="entry name" value="Glutathione-S-Trfase_C_sf"/>
</dbReference>
<dbReference type="Gene3D" id="1.20.1050.10">
    <property type="match status" value="1"/>
</dbReference>
<dbReference type="PROSITE" id="PS50404">
    <property type="entry name" value="GST_NTER"/>
    <property type="match status" value="1"/>
</dbReference>
<evidence type="ECO:0000313" key="5">
    <source>
        <dbReference type="Proteomes" id="UP000799291"/>
    </source>
</evidence>
<comment type="similarity">
    <text evidence="1">Belongs to the GST superfamily.</text>
</comment>
<dbReference type="Proteomes" id="UP000799291">
    <property type="component" value="Unassembled WGS sequence"/>
</dbReference>
<evidence type="ECO:0000259" key="2">
    <source>
        <dbReference type="PROSITE" id="PS50404"/>
    </source>
</evidence>
<evidence type="ECO:0000256" key="1">
    <source>
        <dbReference type="ARBA" id="ARBA00007409"/>
    </source>
</evidence>
<dbReference type="CDD" id="cd03048">
    <property type="entry name" value="GST_N_Ure2p_like"/>
    <property type="match status" value="1"/>
</dbReference>
<dbReference type="InterPro" id="IPR004046">
    <property type="entry name" value="GST_C"/>
</dbReference>
<dbReference type="Pfam" id="PF13409">
    <property type="entry name" value="GST_N_2"/>
    <property type="match status" value="1"/>
</dbReference>
<dbReference type="InterPro" id="IPR010987">
    <property type="entry name" value="Glutathione-S-Trfase_C-like"/>
</dbReference>
<dbReference type="SFLD" id="SFLDS00019">
    <property type="entry name" value="Glutathione_Transferase_(cytos"/>
    <property type="match status" value="1"/>
</dbReference>
<dbReference type="SFLD" id="SFLDG00358">
    <property type="entry name" value="Main_(cytGST)"/>
    <property type="match status" value="1"/>
</dbReference>
<sequence>MASERPTGLKANKGIELLTWGTPNGVKASIFLEELKEAYGKEYTWQGINISQNIQKEAWFTKLGPNGRIPVIVDHDQGGFAVQEGLAILSYLARHYDPDHRFSFTEPLDVSRAEQWMAWQHGGLGPMQGQANHFVRFAPERIPYGIQRYVGETERLVGILDNHLKDTDYLVGNRYSTADIASFGWVNALRFSGVDIDRFPNLKAWYERILARPAVVRGLAVPSRSPFGNDLYAQKLKEDKEFAEKESKKYEEIKAAKEKYNYKYSSP</sequence>
<proteinExistence type="inferred from homology"/>
<dbReference type="GO" id="GO:0016740">
    <property type="term" value="F:transferase activity"/>
    <property type="evidence" value="ECO:0007669"/>
    <property type="project" value="UniProtKB-KW"/>
</dbReference>
<dbReference type="PROSITE" id="PS50405">
    <property type="entry name" value="GST_CTER"/>
    <property type="match status" value="1"/>
</dbReference>
<dbReference type="EMBL" id="MU005590">
    <property type="protein sequence ID" value="KAF2681778.1"/>
    <property type="molecule type" value="Genomic_DNA"/>
</dbReference>